<keyword evidence="3" id="KW-1185">Reference proteome</keyword>
<evidence type="ECO:0000313" key="3">
    <source>
        <dbReference type="Proteomes" id="UP001390339"/>
    </source>
</evidence>
<dbReference type="InterPro" id="IPR010730">
    <property type="entry name" value="HET"/>
</dbReference>
<protein>
    <submittedName>
        <fullName evidence="2">Heterokaryon incompatibility protein-domain-containing protein</fullName>
    </submittedName>
</protein>
<dbReference type="EMBL" id="JAPCWZ010000003">
    <property type="protein sequence ID" value="KAK8874746.1"/>
    <property type="molecule type" value="Genomic_DNA"/>
</dbReference>
<comment type="caution">
    <text evidence="2">The sequence shown here is derived from an EMBL/GenBank/DDBJ whole genome shotgun (WGS) entry which is preliminary data.</text>
</comment>
<evidence type="ECO:0000313" key="2">
    <source>
        <dbReference type="EMBL" id="KAK8874746.1"/>
    </source>
</evidence>
<dbReference type="Proteomes" id="UP001390339">
    <property type="component" value="Unassembled WGS sequence"/>
</dbReference>
<dbReference type="PANTHER" id="PTHR24148:SF64">
    <property type="entry name" value="HETEROKARYON INCOMPATIBILITY DOMAIN-CONTAINING PROTEIN"/>
    <property type="match status" value="1"/>
</dbReference>
<dbReference type="InterPro" id="IPR052895">
    <property type="entry name" value="HetReg/Transcr_Mod"/>
</dbReference>
<dbReference type="Pfam" id="PF06985">
    <property type="entry name" value="HET"/>
    <property type="match status" value="1"/>
</dbReference>
<dbReference type="PANTHER" id="PTHR24148">
    <property type="entry name" value="ANKYRIN REPEAT DOMAIN-CONTAINING PROTEIN 39 HOMOLOG-RELATED"/>
    <property type="match status" value="1"/>
</dbReference>
<name>A0ABR2JAP2_9PEZI</name>
<organism evidence="2 3">
    <name type="scientific">Apiospora arundinis</name>
    <dbReference type="NCBI Taxonomy" id="335852"/>
    <lineage>
        <taxon>Eukaryota</taxon>
        <taxon>Fungi</taxon>
        <taxon>Dikarya</taxon>
        <taxon>Ascomycota</taxon>
        <taxon>Pezizomycotina</taxon>
        <taxon>Sordariomycetes</taxon>
        <taxon>Xylariomycetidae</taxon>
        <taxon>Amphisphaeriales</taxon>
        <taxon>Apiosporaceae</taxon>
        <taxon>Apiospora</taxon>
    </lineage>
</organism>
<sequence length="498" mass="56156">MSGEDGQDMYSHDYLISYEALSYVWGSPDDPKTISVSSTRKGSERRISVTRNLFIALINMRLRTIRRVLWVDAICTNQNDMSEKGRQVSLMGKIYSHAKAVTVWLGPEEDDSAAAFALIRDLGRHERNITGTFSGPIKWGERDLQAVYLLFARPWFERLRVRQEIYSAKNAMVQCGPDKMAWFTFKAAAKHIRMRPLRSDIYGDVLRASGILITVVDEIYPLTLDVNALSRDTVIDHVRAIKPDVHIARTSTSGLDILEAYASALADSTSFAADDVVGYRIESLMDLDQAVAALHTIWSWDVVPEIDWETLSDLTVELMEGGIDKNLLRFLDSCIEGFIGRCFMKTGRDYIGRATVATRPGGVLCVILGADYPLILRRTQQLPVTPTVFTATQQSTSAKWQIVGPCKVPGLMADEAIHGSLPRHYQPARRENYSMDTGWDIDVGLLDHRDGSFRRNPADILNEMGIRHLRYQQEPHQLEVEPKTLREAGVDLQDFYIV</sequence>
<feature type="domain" description="Heterokaryon incompatibility" evidence="1">
    <location>
        <begin position="18"/>
        <end position="164"/>
    </location>
</feature>
<reference evidence="2 3" key="1">
    <citation type="journal article" date="2024" name="IMA Fungus">
        <title>Apiospora arundinis, a panoply of carbohydrate-active enzymes and secondary metabolites.</title>
        <authorList>
            <person name="Sorensen T."/>
            <person name="Petersen C."/>
            <person name="Muurmann A.T."/>
            <person name="Christiansen J.V."/>
            <person name="Brundto M.L."/>
            <person name="Overgaard C.K."/>
            <person name="Boysen A.T."/>
            <person name="Wollenberg R.D."/>
            <person name="Larsen T.O."/>
            <person name="Sorensen J.L."/>
            <person name="Nielsen K.L."/>
            <person name="Sondergaard T.E."/>
        </authorList>
    </citation>
    <scope>NUCLEOTIDE SEQUENCE [LARGE SCALE GENOMIC DNA]</scope>
    <source>
        <strain evidence="2 3">AAU 773</strain>
    </source>
</reference>
<proteinExistence type="predicted"/>
<accession>A0ABR2JAP2</accession>
<evidence type="ECO:0000259" key="1">
    <source>
        <dbReference type="Pfam" id="PF06985"/>
    </source>
</evidence>
<gene>
    <name evidence="2" type="ORF">PGQ11_005260</name>
</gene>